<organism evidence="1 2">
    <name type="scientific">Tenacibaculum aiptasiae</name>
    <dbReference type="NCBI Taxonomy" id="426481"/>
    <lineage>
        <taxon>Bacteria</taxon>
        <taxon>Pseudomonadati</taxon>
        <taxon>Bacteroidota</taxon>
        <taxon>Flavobacteriia</taxon>
        <taxon>Flavobacteriales</taxon>
        <taxon>Flavobacteriaceae</taxon>
        <taxon>Tenacibaculum</taxon>
    </lineage>
</organism>
<keyword evidence="2" id="KW-1185">Reference proteome</keyword>
<evidence type="ECO:0000313" key="1">
    <source>
        <dbReference type="EMBL" id="KAB1153382.1"/>
    </source>
</evidence>
<proteinExistence type="predicted"/>
<accession>A0A7J5A745</accession>
<dbReference type="Proteomes" id="UP000467305">
    <property type="component" value="Unassembled WGS sequence"/>
</dbReference>
<dbReference type="OrthoDB" id="1440167at2"/>
<protein>
    <submittedName>
        <fullName evidence="1">Uncharacterized protein</fullName>
    </submittedName>
</protein>
<sequence length="115" mass="13240">MTQIKSGFWLSSQGNPFWIKTQNNKVFWLGMNKKSSQTNMGDDWCHTAHGTITDNFIELVWSDIPIGKDELEGKITVEIINSTHLKVIEDSGNFGKSEWTWVTDTKKLSQYDREV</sequence>
<reference evidence="1 2" key="1">
    <citation type="submission" date="2019-09" db="EMBL/GenBank/DDBJ databases">
        <authorList>
            <person name="Cao W.R."/>
        </authorList>
    </citation>
    <scope>NUCLEOTIDE SEQUENCE [LARGE SCALE GENOMIC DNA]</scope>
    <source>
        <strain evidence="2">a4</strain>
    </source>
</reference>
<dbReference type="EMBL" id="WAAU01000035">
    <property type="protein sequence ID" value="KAB1153382.1"/>
    <property type="molecule type" value="Genomic_DNA"/>
</dbReference>
<dbReference type="AlphaFoldDB" id="A0A7J5A745"/>
<name>A0A7J5A745_9FLAO</name>
<dbReference type="RefSeq" id="WP_150901321.1">
    <property type="nucleotide sequence ID" value="NZ_WAAU01000035.1"/>
</dbReference>
<evidence type="ECO:0000313" key="2">
    <source>
        <dbReference type="Proteomes" id="UP000467305"/>
    </source>
</evidence>
<gene>
    <name evidence="1" type="ORF">F7018_17100</name>
</gene>
<comment type="caution">
    <text evidence="1">The sequence shown here is derived from an EMBL/GenBank/DDBJ whole genome shotgun (WGS) entry which is preliminary data.</text>
</comment>